<accession>A0A1V9QCI4</accession>
<evidence type="ECO:0000313" key="2">
    <source>
        <dbReference type="EMBL" id="OQQ78449.1"/>
    </source>
</evidence>
<comment type="caution">
    <text evidence="2">The sequence shown here is derived from an EMBL/GenBank/DDBJ whole genome shotgun (WGS) entry which is preliminary data.</text>
</comment>
<dbReference type="SUPFAM" id="SSF52266">
    <property type="entry name" value="SGNH hydrolase"/>
    <property type="match status" value="1"/>
</dbReference>
<dbReference type="AlphaFoldDB" id="A0A1V9QCI4"/>
<dbReference type="Gene3D" id="3.40.50.1110">
    <property type="entry name" value="SGNH hydrolase"/>
    <property type="match status" value="1"/>
</dbReference>
<dbReference type="Proteomes" id="UP000192638">
    <property type="component" value="Unassembled WGS sequence"/>
</dbReference>
<evidence type="ECO:0000259" key="1">
    <source>
        <dbReference type="Pfam" id="PF13472"/>
    </source>
</evidence>
<sequence>MDNPYRDESSMTGDYQTNDIKTIAEAIRHKKYGVDTREAMAQSLEKMGLLAMQSVKDPNGVARQAYDVAYNADSRSIANSSRLDNIVTPPKSDSSTEVTDARVGATSLGGVTYQNLGNSIRGQIDTLNGKIVSADMIKLNALNIKPYASYGKEVYAYDTSSKKPLLREKADTISVDMSISEMPARISFKASNATQKIIFYKANSKATNISNSSETTFQQSYGLYECHNGYFTIKTDSFALNGFDRVAFTLDIMYQEVLDASSGTSEKTLLDWYKQQTGSSYNVSLSMFSNFAVLGDSYSVGTLYRDNTWKSVFKLQWPQLIARKWGITAKTFSKGGLSTRTWLTDDVGLKNLKSSDTQDLYCICLGINDNAILSKESSYLGTTDNIGDNSDTFYGNYSRIVLGVKTKAPHSKIICFGLSQTVEYYPQITNAIRNIAKAYNVPFVDLLSNDFFKSSWYNSMLGGHPVGPVYGGMATAYESLIQDAIQDNPDYFADYAFY</sequence>
<organism evidence="2 3">
    <name type="scientific">Ligilactobacillus salivarius</name>
    <dbReference type="NCBI Taxonomy" id="1624"/>
    <lineage>
        <taxon>Bacteria</taxon>
        <taxon>Bacillati</taxon>
        <taxon>Bacillota</taxon>
        <taxon>Bacilli</taxon>
        <taxon>Lactobacillales</taxon>
        <taxon>Lactobacillaceae</taxon>
        <taxon>Ligilactobacillus</taxon>
    </lineage>
</organism>
<evidence type="ECO:0000313" key="3">
    <source>
        <dbReference type="Proteomes" id="UP000192638"/>
    </source>
</evidence>
<dbReference type="RefSeq" id="WP_081531169.1">
    <property type="nucleotide sequence ID" value="NZ_JAINRM010000011.1"/>
</dbReference>
<dbReference type="EMBL" id="NBEB01000184">
    <property type="protein sequence ID" value="OQQ78449.1"/>
    <property type="molecule type" value="Genomic_DNA"/>
</dbReference>
<gene>
    <name evidence="2" type="ORF">B6U60_10645</name>
</gene>
<dbReference type="Pfam" id="PF13472">
    <property type="entry name" value="Lipase_GDSL_2"/>
    <property type="match status" value="1"/>
</dbReference>
<name>A0A1V9QCI4_9LACO</name>
<dbReference type="InterPro" id="IPR013830">
    <property type="entry name" value="SGNH_hydro"/>
</dbReference>
<dbReference type="InterPro" id="IPR036514">
    <property type="entry name" value="SGNH_hydro_sf"/>
</dbReference>
<dbReference type="CDD" id="cd00229">
    <property type="entry name" value="SGNH_hydrolase"/>
    <property type="match status" value="1"/>
</dbReference>
<reference evidence="2 3" key="1">
    <citation type="submission" date="2017-03" db="EMBL/GenBank/DDBJ databases">
        <title>Phylogenomics and comparative genomics of Lactobacillus salivarius, a mammalian gut commensal.</title>
        <authorList>
            <person name="Harris H.M."/>
        </authorList>
    </citation>
    <scope>NUCLEOTIDE SEQUENCE [LARGE SCALE GENOMIC DNA]</scope>
    <source>
        <strain evidence="2 3">LMG 14477</strain>
    </source>
</reference>
<proteinExistence type="predicted"/>
<protein>
    <recommendedName>
        <fullName evidence="1">SGNH hydrolase-type esterase domain-containing protein</fullName>
    </recommendedName>
</protein>
<feature type="domain" description="SGNH hydrolase-type esterase" evidence="1">
    <location>
        <begin position="293"/>
        <end position="455"/>
    </location>
</feature>